<evidence type="ECO:0000256" key="6">
    <source>
        <dbReference type="SAM" id="Phobius"/>
    </source>
</evidence>
<feature type="transmembrane region" description="Helical" evidence="6">
    <location>
        <begin position="251"/>
        <end position="269"/>
    </location>
</feature>
<dbReference type="PANTHER" id="PTHR23513:SF6">
    <property type="entry name" value="MAJOR FACILITATOR SUPERFAMILY ASSOCIATED DOMAIN-CONTAINING PROTEIN"/>
    <property type="match status" value="1"/>
</dbReference>
<gene>
    <name evidence="7" type="ORF">C7B46_09970</name>
</gene>
<feature type="transmembrane region" description="Helical" evidence="6">
    <location>
        <begin position="12"/>
        <end position="32"/>
    </location>
</feature>
<evidence type="ECO:0000313" key="7">
    <source>
        <dbReference type="EMBL" id="PSR33375.1"/>
    </source>
</evidence>
<keyword evidence="4 6" id="KW-1133">Transmembrane helix</keyword>
<feature type="transmembrane region" description="Helical" evidence="6">
    <location>
        <begin position="275"/>
        <end position="292"/>
    </location>
</feature>
<dbReference type="GO" id="GO:0022857">
    <property type="term" value="F:transmembrane transporter activity"/>
    <property type="evidence" value="ECO:0007669"/>
    <property type="project" value="InterPro"/>
</dbReference>
<feature type="transmembrane region" description="Helical" evidence="6">
    <location>
        <begin position="222"/>
        <end position="239"/>
    </location>
</feature>
<comment type="caution">
    <text evidence="7">The sequence shown here is derived from an EMBL/GenBank/DDBJ whole genome shotgun (WGS) entry which is preliminary data.</text>
</comment>
<evidence type="ECO:0000256" key="2">
    <source>
        <dbReference type="ARBA" id="ARBA00022475"/>
    </source>
</evidence>
<reference evidence="7 8" key="1">
    <citation type="journal article" date="2014" name="BMC Genomics">
        <title>Comparison of environmental and isolate Sulfobacillus genomes reveals diverse carbon, sulfur, nitrogen, and hydrogen metabolisms.</title>
        <authorList>
            <person name="Justice N.B."/>
            <person name="Norman A."/>
            <person name="Brown C.T."/>
            <person name="Singh A."/>
            <person name="Thomas B.C."/>
            <person name="Banfield J.F."/>
        </authorList>
    </citation>
    <scope>NUCLEOTIDE SEQUENCE [LARGE SCALE GENOMIC DNA]</scope>
    <source>
        <strain evidence="7">AMDSBA4</strain>
    </source>
</reference>
<evidence type="ECO:0008006" key="9">
    <source>
        <dbReference type="Google" id="ProtNLM"/>
    </source>
</evidence>
<feature type="transmembrane region" description="Helical" evidence="6">
    <location>
        <begin position="365"/>
        <end position="383"/>
    </location>
</feature>
<keyword evidence="2" id="KW-1003">Cell membrane</keyword>
<feature type="transmembrane region" description="Helical" evidence="6">
    <location>
        <begin position="77"/>
        <end position="105"/>
    </location>
</feature>
<feature type="transmembrane region" description="Helical" evidence="6">
    <location>
        <begin position="44"/>
        <end position="65"/>
    </location>
</feature>
<comment type="subcellular location">
    <subcellularLocation>
        <location evidence="1">Cell membrane</location>
        <topology evidence="1">Multi-pass membrane protein</topology>
    </subcellularLocation>
</comment>
<name>A0A2T2XFU2_9FIRM</name>
<feature type="transmembrane region" description="Helical" evidence="6">
    <location>
        <begin position="339"/>
        <end position="359"/>
    </location>
</feature>
<dbReference type="CDD" id="cd06173">
    <property type="entry name" value="MFS_MefA_like"/>
    <property type="match status" value="1"/>
</dbReference>
<evidence type="ECO:0000256" key="3">
    <source>
        <dbReference type="ARBA" id="ARBA00022692"/>
    </source>
</evidence>
<organism evidence="7 8">
    <name type="scientific">Sulfobacillus benefaciens</name>
    <dbReference type="NCBI Taxonomy" id="453960"/>
    <lineage>
        <taxon>Bacteria</taxon>
        <taxon>Bacillati</taxon>
        <taxon>Bacillota</taxon>
        <taxon>Clostridia</taxon>
        <taxon>Eubacteriales</taxon>
        <taxon>Clostridiales Family XVII. Incertae Sedis</taxon>
        <taxon>Sulfobacillus</taxon>
    </lineage>
</organism>
<dbReference type="PANTHER" id="PTHR23513">
    <property type="entry name" value="INTEGRAL MEMBRANE EFFLUX PROTEIN-RELATED"/>
    <property type="match status" value="1"/>
</dbReference>
<dbReference type="GO" id="GO:0005886">
    <property type="term" value="C:plasma membrane"/>
    <property type="evidence" value="ECO:0007669"/>
    <property type="project" value="UniProtKB-SubCell"/>
</dbReference>
<evidence type="ECO:0000313" key="8">
    <source>
        <dbReference type="Proteomes" id="UP000242972"/>
    </source>
</evidence>
<dbReference type="EMBL" id="PXYW01000021">
    <property type="protein sequence ID" value="PSR33375.1"/>
    <property type="molecule type" value="Genomic_DNA"/>
</dbReference>
<dbReference type="AlphaFoldDB" id="A0A2T2XFU2"/>
<feature type="transmembrane region" description="Helical" evidence="6">
    <location>
        <begin position="161"/>
        <end position="179"/>
    </location>
</feature>
<sequence>MRSSFLWNRKHLRSLFSGIALYYLAENLWRTVLLWRVLTLTHSSIWMGVAVLADTAPTIVVGVLGPHRGFGKTLSSVVGMQAVAMALGALVISHNAAGLIILAVVNGWGGARVVPATQALLMRTTANHDLGRASATFELATRVGILAGPALGGVVLTALPMAWVLWSLTGLFLLTLVLWRRLMEQTFVAPSSSMRGFRDAVKLVARDAFLITALTIRGLTNLLWPAFTLAVPLLVLHVWEQGAAGYGILRSLWGLGTIVSTLWMVPMFLRRLQKMYFVSWMVTGAGFLMMGLSPGFGMAIGADIFGALGGPLVHVALDTHIGVHVDPSLQGRIFAFQQLVMSLVSVIGLGLVSAALQVFHPWQVLSGAGFCIVIFAIAGLARWGRMQHLVGIPD</sequence>
<evidence type="ECO:0000256" key="5">
    <source>
        <dbReference type="ARBA" id="ARBA00023136"/>
    </source>
</evidence>
<keyword evidence="5 6" id="KW-0472">Membrane</keyword>
<dbReference type="Proteomes" id="UP000242972">
    <property type="component" value="Unassembled WGS sequence"/>
</dbReference>
<accession>A0A2T2XFU2</accession>
<evidence type="ECO:0000256" key="1">
    <source>
        <dbReference type="ARBA" id="ARBA00004651"/>
    </source>
</evidence>
<proteinExistence type="predicted"/>
<dbReference type="InterPro" id="IPR011701">
    <property type="entry name" value="MFS"/>
</dbReference>
<dbReference type="Gene3D" id="1.20.1250.20">
    <property type="entry name" value="MFS general substrate transporter like domains"/>
    <property type="match status" value="1"/>
</dbReference>
<evidence type="ECO:0000256" key="4">
    <source>
        <dbReference type="ARBA" id="ARBA00022989"/>
    </source>
</evidence>
<dbReference type="SUPFAM" id="SSF103473">
    <property type="entry name" value="MFS general substrate transporter"/>
    <property type="match status" value="1"/>
</dbReference>
<dbReference type="InterPro" id="IPR036259">
    <property type="entry name" value="MFS_trans_sf"/>
</dbReference>
<keyword evidence="3 6" id="KW-0812">Transmembrane</keyword>
<dbReference type="Pfam" id="PF07690">
    <property type="entry name" value="MFS_1"/>
    <property type="match status" value="1"/>
</dbReference>
<protein>
    <recommendedName>
        <fullName evidence="9">MFS transporter</fullName>
    </recommendedName>
</protein>